<feature type="transmembrane region" description="Helical" evidence="1">
    <location>
        <begin position="150"/>
        <end position="175"/>
    </location>
</feature>
<keyword evidence="1" id="KW-0812">Transmembrane</keyword>
<evidence type="ECO:0000313" key="2">
    <source>
        <dbReference type="EMBL" id="RHG79096.1"/>
    </source>
</evidence>
<feature type="transmembrane region" description="Helical" evidence="1">
    <location>
        <begin position="221"/>
        <end position="240"/>
    </location>
</feature>
<feature type="transmembrane region" description="Helical" evidence="1">
    <location>
        <begin position="260"/>
        <end position="278"/>
    </location>
</feature>
<evidence type="ECO:0000256" key="1">
    <source>
        <dbReference type="SAM" id="Phobius"/>
    </source>
</evidence>
<keyword evidence="1" id="KW-1133">Transmembrane helix</keyword>
<evidence type="ECO:0000313" key="3">
    <source>
        <dbReference type="Proteomes" id="UP000283981"/>
    </source>
</evidence>
<dbReference type="InterPro" id="IPR049458">
    <property type="entry name" value="EpsG-like"/>
</dbReference>
<dbReference type="EMBL" id="QRIS01000044">
    <property type="protein sequence ID" value="RHG79096.1"/>
    <property type="molecule type" value="Genomic_DNA"/>
</dbReference>
<name>A0A414UR75_MEDGN</name>
<feature type="transmembrane region" description="Helical" evidence="1">
    <location>
        <begin position="187"/>
        <end position="209"/>
    </location>
</feature>
<feature type="transmembrane region" description="Helical" evidence="1">
    <location>
        <begin position="284"/>
        <end position="304"/>
    </location>
</feature>
<feature type="transmembrane region" description="Helical" evidence="1">
    <location>
        <begin position="311"/>
        <end position="327"/>
    </location>
</feature>
<organism evidence="2 3">
    <name type="scientific">Mediterraneibacter gnavus</name>
    <name type="common">Ruminococcus gnavus</name>
    <dbReference type="NCBI Taxonomy" id="33038"/>
    <lineage>
        <taxon>Bacteria</taxon>
        <taxon>Bacillati</taxon>
        <taxon>Bacillota</taxon>
        <taxon>Clostridia</taxon>
        <taxon>Lachnospirales</taxon>
        <taxon>Lachnospiraceae</taxon>
        <taxon>Mediterraneibacter</taxon>
    </lineage>
</organism>
<keyword evidence="1" id="KW-0472">Membrane</keyword>
<sequence>MFWYLLNIIIIVLVWLWPVNINCCDENTYCLYNKIRTKRTCIIGTINWIILSGFRSWEIGPDTLAYKLYRFDRTLDRSWAEIFADFVLKYKLGEEIKDPGYPVLEKIFQLFSSDYQLWLVAIAVMFFVPLGIVIYKYSTNAAVSYILFSTLFYSFFAITGHRQTIATAIVVLIGIKYIKERKLIPFLLLELVASTIHMSALCFLPFYWLSKIKINTKSLTIYWIGIIVAYLGRNQFLTLLQRLIGYEEYVQAEGARAGTFLYLLILLAIIVTVFYQRFDVENQITRIAINALMIACVFSPLLLINQSCMRVIQYFSLFLLILLPDVFDLFEPGRSRNISIFIASALMIILLISNNPVYNFVFL</sequence>
<dbReference type="Pfam" id="PF14897">
    <property type="entry name" value="EpsG"/>
    <property type="match status" value="1"/>
</dbReference>
<dbReference type="Proteomes" id="UP000283981">
    <property type="component" value="Unassembled WGS sequence"/>
</dbReference>
<feature type="transmembrane region" description="Helical" evidence="1">
    <location>
        <begin position="117"/>
        <end position="138"/>
    </location>
</feature>
<feature type="transmembrane region" description="Helical" evidence="1">
    <location>
        <begin position="6"/>
        <end position="24"/>
    </location>
</feature>
<feature type="transmembrane region" description="Helical" evidence="1">
    <location>
        <begin position="339"/>
        <end position="361"/>
    </location>
</feature>
<dbReference type="RefSeq" id="WP_118208117.1">
    <property type="nucleotide sequence ID" value="NZ_QRIP01000044.1"/>
</dbReference>
<gene>
    <name evidence="2" type="ORF">DW243_16820</name>
</gene>
<reference evidence="2 3" key="1">
    <citation type="submission" date="2018-08" db="EMBL/GenBank/DDBJ databases">
        <title>A genome reference for cultivated species of the human gut microbiota.</title>
        <authorList>
            <person name="Zou Y."/>
            <person name="Xue W."/>
            <person name="Luo G."/>
        </authorList>
    </citation>
    <scope>NUCLEOTIDE SEQUENCE [LARGE SCALE GENOMIC DNA]</scope>
    <source>
        <strain evidence="2 3">AM21-18</strain>
    </source>
</reference>
<comment type="caution">
    <text evidence="2">The sequence shown here is derived from an EMBL/GenBank/DDBJ whole genome shotgun (WGS) entry which is preliminary data.</text>
</comment>
<proteinExistence type="predicted"/>
<dbReference type="AlphaFoldDB" id="A0A414UR75"/>
<accession>A0A414UR75</accession>
<protein>
    <submittedName>
        <fullName evidence="2">EpsG family protein</fullName>
    </submittedName>
</protein>